<dbReference type="GeneID" id="9621195"/>
<dbReference type="InterPro" id="IPR051481">
    <property type="entry name" value="BTB-POZ/Galectin-3-binding"/>
</dbReference>
<sequence length="532" mass="57096">MSRKLRNFLADLFGKKERSDCTIIFYVPTSDTPREKPAGIKSSACAHLLVLCGASPRFSAQVDRWTEDKEPSNRHGPGAVLRVPLDSEDALPYALSTIRFMYTDKLEGLNTVDALLRVRQLAAYLQVEGCVEACDTALKSLVGGTPERPLGTESSTTTTRAAGRAAALSGVINLYMSRSLLDEDQGEVGKLLHVCREQLDAAWALSDLDVRKQVEGLPLGAMEALLQSDTFSTDDESSVLLLVACWLQASGSLKTDKTSEACSCLCKLVRLSHLPSTFLHVVLPSLSWFPITPGEHRFLCDYAHAPPLLRAQMAAAAAGMYDCGSAWYTAAVRPRSSMQSLRSFDWYITRKSLQTALSTDAAAQSVTIDGTFVDGSNCVVAGGLKWCPYVQYDKGTDMAGVFLSCQWPQSLGLSDAAELVALVQPGAVTLSVDKGRTAEGGSAGNVAWKMSFGPETFVRVGWSCGNKAALPLQLLAATEGEGKQTPGQGRGDSGGSRADVPASPLLPDYSSLTPWEPYLTEDSLWGSLSWAS</sequence>
<reference evidence="2 3" key="1">
    <citation type="journal article" date="2010" name="Science">
        <title>Genomic analysis of organismal complexity in the multicellular green alga Volvox carteri.</title>
        <authorList>
            <person name="Prochnik S.E."/>
            <person name="Umen J."/>
            <person name="Nedelcu A.M."/>
            <person name="Hallmann A."/>
            <person name="Miller S.M."/>
            <person name="Nishii I."/>
            <person name="Ferris P."/>
            <person name="Kuo A."/>
            <person name="Mitros T."/>
            <person name="Fritz-Laylin L.K."/>
            <person name="Hellsten U."/>
            <person name="Chapman J."/>
            <person name="Simakov O."/>
            <person name="Rensing S.A."/>
            <person name="Terry A."/>
            <person name="Pangilinan J."/>
            <person name="Kapitonov V."/>
            <person name="Jurka J."/>
            <person name="Salamov A."/>
            <person name="Shapiro H."/>
            <person name="Schmutz J."/>
            <person name="Grimwood J."/>
            <person name="Lindquist E."/>
            <person name="Lucas S."/>
            <person name="Grigoriev I.V."/>
            <person name="Schmitt R."/>
            <person name="Kirk D."/>
            <person name="Rokhsar D.S."/>
        </authorList>
    </citation>
    <scope>NUCLEOTIDE SEQUENCE [LARGE SCALE GENOMIC DNA]</scope>
    <source>
        <strain evidence="3">f. Nagariensis / Eve</strain>
    </source>
</reference>
<name>D8UJQ8_VOLCA</name>
<dbReference type="AlphaFoldDB" id="D8UJQ8"/>
<dbReference type="KEGG" id="vcn:VOLCADRAFT_100219"/>
<evidence type="ECO:0000313" key="2">
    <source>
        <dbReference type="EMBL" id="EFJ40033.1"/>
    </source>
</evidence>
<dbReference type="PANTHER" id="PTHR24410:SF23">
    <property type="entry name" value="BTB DOMAIN-CONTAINING PROTEIN-RELATED"/>
    <property type="match status" value="1"/>
</dbReference>
<evidence type="ECO:0000313" key="3">
    <source>
        <dbReference type="Proteomes" id="UP000001058"/>
    </source>
</evidence>
<keyword evidence="3" id="KW-1185">Reference proteome</keyword>
<organism evidence="3">
    <name type="scientific">Volvox carteri f. nagariensis</name>
    <dbReference type="NCBI Taxonomy" id="3068"/>
    <lineage>
        <taxon>Eukaryota</taxon>
        <taxon>Viridiplantae</taxon>
        <taxon>Chlorophyta</taxon>
        <taxon>core chlorophytes</taxon>
        <taxon>Chlorophyceae</taxon>
        <taxon>CS clade</taxon>
        <taxon>Chlamydomonadales</taxon>
        <taxon>Volvocaceae</taxon>
        <taxon>Volvox</taxon>
    </lineage>
</organism>
<protein>
    <recommendedName>
        <fullName evidence="4">BACK domain-containing protein</fullName>
    </recommendedName>
</protein>
<accession>D8UJQ8</accession>
<dbReference type="InterPro" id="IPR011333">
    <property type="entry name" value="SKP1/BTB/POZ_sf"/>
</dbReference>
<dbReference type="OrthoDB" id="538655at2759"/>
<dbReference type="SUPFAM" id="SSF54695">
    <property type="entry name" value="POZ domain"/>
    <property type="match status" value="1"/>
</dbReference>
<dbReference type="Gene3D" id="3.30.710.10">
    <property type="entry name" value="Potassium Channel Kv1.1, Chain A"/>
    <property type="match status" value="1"/>
</dbReference>
<gene>
    <name evidence="2" type="ORF">VOLCADRAFT_100219</name>
</gene>
<dbReference type="Proteomes" id="UP000001058">
    <property type="component" value="Unassembled WGS sequence"/>
</dbReference>
<feature type="region of interest" description="Disordered" evidence="1">
    <location>
        <begin position="480"/>
        <end position="515"/>
    </location>
</feature>
<dbReference type="RefSeq" id="XP_002958902.1">
    <property type="nucleotide sequence ID" value="XM_002958856.1"/>
</dbReference>
<dbReference type="InParanoid" id="D8UJQ8"/>
<evidence type="ECO:0008006" key="4">
    <source>
        <dbReference type="Google" id="ProtNLM"/>
    </source>
</evidence>
<dbReference type="PANTHER" id="PTHR24410">
    <property type="entry name" value="HL07962P-RELATED"/>
    <property type="match status" value="1"/>
</dbReference>
<proteinExistence type="predicted"/>
<dbReference type="EMBL" id="GL378430">
    <property type="protein sequence ID" value="EFJ40033.1"/>
    <property type="molecule type" value="Genomic_DNA"/>
</dbReference>
<evidence type="ECO:0000256" key="1">
    <source>
        <dbReference type="SAM" id="MobiDB-lite"/>
    </source>
</evidence>